<dbReference type="HOGENOM" id="CLU_1822043_0_0_9"/>
<sequence length="141" mass="15698">MEKNDVIASLLELPEFEPDRKTVKLPRLNLVLELQEVPYNKLVRIRREEDAQLHLILAAVVNHPELRQAEWYHDKEGCATPVDALKKLLRMGEVEKLCRVIDQLNGYGPGSVTVLSGPELEGAAIGAALEELEKNGPAAQI</sequence>
<accession>A0A096BB17</accession>
<gene>
    <name evidence="1" type="ORF">HMPREF9460_00891</name>
</gene>
<name>A0A096BB17_FLAPL</name>
<keyword evidence="2" id="KW-1185">Reference proteome</keyword>
<dbReference type="Gene3D" id="3.30.2220.30">
    <property type="match status" value="1"/>
</dbReference>
<dbReference type="InterPro" id="IPR038559">
    <property type="entry name" value="XkdN-like_sf"/>
</dbReference>
<dbReference type="PATRIC" id="fig|742738.3.peg.921"/>
<dbReference type="EMBL" id="ADLO01000036">
    <property type="protein sequence ID" value="KGF56613.1"/>
    <property type="molecule type" value="Genomic_DNA"/>
</dbReference>
<proteinExistence type="predicted"/>
<evidence type="ECO:0000313" key="2">
    <source>
        <dbReference type="Proteomes" id="UP000029585"/>
    </source>
</evidence>
<dbReference type="AlphaFoldDB" id="A0A096BB17"/>
<organism evidence="1 2">
    <name type="scientific">Flavonifractor plautii 1_3_50AFAA</name>
    <dbReference type="NCBI Taxonomy" id="742738"/>
    <lineage>
        <taxon>Bacteria</taxon>
        <taxon>Bacillati</taxon>
        <taxon>Bacillota</taxon>
        <taxon>Clostridia</taxon>
        <taxon>Eubacteriales</taxon>
        <taxon>Oscillospiraceae</taxon>
        <taxon>Flavonifractor</taxon>
    </lineage>
</organism>
<evidence type="ECO:0000313" key="1">
    <source>
        <dbReference type="EMBL" id="KGF56613.1"/>
    </source>
</evidence>
<protein>
    <recommendedName>
        <fullName evidence="3">Phage XkdN-like protein</fullName>
    </recommendedName>
</protein>
<evidence type="ECO:0008006" key="3">
    <source>
        <dbReference type="Google" id="ProtNLM"/>
    </source>
</evidence>
<reference evidence="1 2" key="1">
    <citation type="submission" date="2011-08" db="EMBL/GenBank/DDBJ databases">
        <title>The Genome Sequence of Clostridium orbiscindens 1_3_50AFAA.</title>
        <authorList>
            <consortium name="The Broad Institute Genome Sequencing Platform"/>
            <person name="Earl A."/>
            <person name="Ward D."/>
            <person name="Feldgarden M."/>
            <person name="Gevers D."/>
            <person name="Daigneault M."/>
            <person name="Strauss J."/>
            <person name="Allen-Vercoe E."/>
            <person name="Young S.K."/>
            <person name="Zeng Q."/>
            <person name="Gargeya S."/>
            <person name="Fitzgerald M."/>
            <person name="Haas B."/>
            <person name="Abouelleil A."/>
            <person name="Alvarado L."/>
            <person name="Arachchi H.M."/>
            <person name="Berlin A."/>
            <person name="Brown A."/>
            <person name="Chapman S.B."/>
            <person name="Chen Z."/>
            <person name="Dunbar C."/>
            <person name="Freedman E."/>
            <person name="Gearin G."/>
            <person name="Gellesch M."/>
            <person name="Goldberg J."/>
            <person name="Griggs A."/>
            <person name="Gujja S."/>
            <person name="Heiman D."/>
            <person name="Howarth C."/>
            <person name="Larson L."/>
            <person name="Lui A."/>
            <person name="MacDonald P.J.P."/>
            <person name="Montmayeur A."/>
            <person name="Murphy C."/>
            <person name="Neiman D."/>
            <person name="Pearson M."/>
            <person name="Priest M."/>
            <person name="Roberts A."/>
            <person name="Saif S."/>
            <person name="Shea T."/>
            <person name="Shenoy N."/>
            <person name="Sisk P."/>
            <person name="Stolte C."/>
            <person name="Sykes S."/>
            <person name="Wortman J."/>
            <person name="Nusbaum C."/>
            <person name="Birren B."/>
        </authorList>
    </citation>
    <scope>NUCLEOTIDE SEQUENCE [LARGE SCALE GENOMIC DNA]</scope>
    <source>
        <strain evidence="1 2">1_3_50AFAA</strain>
    </source>
</reference>
<dbReference type="Proteomes" id="UP000029585">
    <property type="component" value="Unassembled WGS sequence"/>
</dbReference>
<dbReference type="RefSeq" id="WP_044939287.1">
    <property type="nucleotide sequence ID" value="NZ_KN174161.1"/>
</dbReference>
<comment type="caution">
    <text evidence="1">The sequence shown here is derived from an EMBL/GenBank/DDBJ whole genome shotgun (WGS) entry which is preliminary data.</text>
</comment>